<dbReference type="AlphaFoldDB" id="A0A7K4AKS3"/>
<dbReference type="SUPFAM" id="SSF53639">
    <property type="entry name" value="AraD/HMP-PK domain-like"/>
    <property type="match status" value="1"/>
</dbReference>
<gene>
    <name evidence="7" type="primary">thiD</name>
    <name evidence="7" type="ORF">GX426_10625</name>
</gene>
<sequence length="449" mass="46980">MPKVVLTIGGSDSGGGAGIQADIKTFSVLGLHGTSAITAITAQNTLGVQNVYALSPEEVRAQLESITEDFSIAWAKTGMLHSAQIVDTVADHLQANDIPLVLDPVIEAEAGGRLLRPDAVSALKERLIPLAGVVTPNIFEAEALSGIRVRDMDSAAHAARGIMSLGAQAVIVKGGHLDCTDLLMVRNKSTLLPSERIPGENHGIGCTFSAALTSFLALGCSIENAALNAKEFAKSALRGSLRVGRGVGPVNQSAALRVEASRYRVLCDLEVAVDLLENSHELFDLMLKGGAGPAMAIPGARCPEDVAALEGGLTKIEERVCRFGGFRFGGRSDSASVILAAMKIDPLAKAAIDLEPKALLSCRELGLPIIDRARLDELAAIGQCHLKGEEELSEGEGSALLPAAIWDEGVLGKEPRLYLLGASASLLVELLASLPASRAWGILEDDSKI</sequence>
<protein>
    <submittedName>
        <fullName evidence="7">Bifunctional hydroxymethylpyrimidine kinase/phosphomethylpyrimidine kinase</fullName>
        <ecNumber evidence="7">2.7.1.49</ecNumber>
        <ecNumber evidence="7">2.7.4.7</ecNumber>
    </submittedName>
</protein>
<evidence type="ECO:0000313" key="8">
    <source>
        <dbReference type="Proteomes" id="UP000544742"/>
    </source>
</evidence>
<dbReference type="Pfam" id="PF10120">
    <property type="entry name" value="ThiN"/>
    <property type="match status" value="1"/>
</dbReference>
<dbReference type="Proteomes" id="UP000544742">
    <property type="component" value="Unassembled WGS sequence"/>
</dbReference>
<dbReference type="InterPro" id="IPR013749">
    <property type="entry name" value="PM/HMP-P_kinase-1"/>
</dbReference>
<dbReference type="Pfam" id="PF08543">
    <property type="entry name" value="Phos_pyr_kin"/>
    <property type="match status" value="1"/>
</dbReference>
<dbReference type="FunFam" id="3.40.1190.20:FF:000003">
    <property type="entry name" value="Phosphomethylpyrimidine kinase ThiD"/>
    <property type="match status" value="1"/>
</dbReference>
<name>A0A7K4AKS3_METSH</name>
<evidence type="ECO:0000313" key="7">
    <source>
        <dbReference type="EMBL" id="NLJ23542.1"/>
    </source>
</evidence>
<dbReference type="Gene3D" id="3.40.1190.20">
    <property type="match status" value="1"/>
</dbReference>
<accession>A0A7K4AKS3</accession>
<evidence type="ECO:0000256" key="1">
    <source>
        <dbReference type="ARBA" id="ARBA00022679"/>
    </source>
</evidence>
<organism evidence="7 8">
    <name type="scientific">Methanothrix soehngenii</name>
    <name type="common">Methanosaeta concilii</name>
    <dbReference type="NCBI Taxonomy" id="2223"/>
    <lineage>
        <taxon>Archaea</taxon>
        <taxon>Methanobacteriati</taxon>
        <taxon>Methanobacteriota</taxon>
        <taxon>Stenosarchaea group</taxon>
        <taxon>Methanomicrobia</taxon>
        <taxon>Methanotrichales</taxon>
        <taxon>Methanotrichaceae</taxon>
        <taxon>Methanothrix</taxon>
    </lineage>
</organism>
<dbReference type="InterPro" id="IPR036409">
    <property type="entry name" value="Aldolase_II/adducin_N_sf"/>
</dbReference>
<dbReference type="GO" id="GO:0009228">
    <property type="term" value="P:thiamine biosynthetic process"/>
    <property type="evidence" value="ECO:0007669"/>
    <property type="project" value="InterPro"/>
</dbReference>
<dbReference type="EC" id="2.7.1.49" evidence="7"/>
<dbReference type="PANTHER" id="PTHR20858:SF17">
    <property type="entry name" value="HYDROXYMETHYLPYRIMIDINE_PHOSPHOMETHYLPYRIMIDINE KINASE THI20-RELATED"/>
    <property type="match status" value="1"/>
</dbReference>
<keyword evidence="4" id="KW-0067">ATP-binding</keyword>
<dbReference type="GO" id="GO:0005829">
    <property type="term" value="C:cytosol"/>
    <property type="evidence" value="ECO:0007669"/>
    <property type="project" value="TreeGrafter"/>
</dbReference>
<dbReference type="SUPFAM" id="SSF53613">
    <property type="entry name" value="Ribokinase-like"/>
    <property type="match status" value="1"/>
</dbReference>
<evidence type="ECO:0000259" key="6">
    <source>
        <dbReference type="Pfam" id="PF10120"/>
    </source>
</evidence>
<dbReference type="InterPro" id="IPR019293">
    <property type="entry name" value="ThiN"/>
</dbReference>
<dbReference type="NCBIfam" id="TIGR00097">
    <property type="entry name" value="HMP-P_kinase"/>
    <property type="match status" value="1"/>
</dbReference>
<feature type="domain" description="Pyridoxamine kinase/Phosphomethylpyrimidine kinase" evidence="5">
    <location>
        <begin position="12"/>
        <end position="251"/>
    </location>
</feature>
<dbReference type="CDD" id="cd01169">
    <property type="entry name" value="HMPP_kinase"/>
    <property type="match status" value="1"/>
</dbReference>
<dbReference type="Gene3D" id="3.40.225.10">
    <property type="entry name" value="Class II aldolase/adducin N-terminal domain"/>
    <property type="match status" value="1"/>
</dbReference>
<dbReference type="GO" id="GO:0008972">
    <property type="term" value="F:phosphomethylpyrimidine kinase activity"/>
    <property type="evidence" value="ECO:0007669"/>
    <property type="project" value="UniProtKB-EC"/>
</dbReference>
<dbReference type="RefSeq" id="WP_276620860.1">
    <property type="nucleotide sequence ID" value="NZ_JBCEYP010000026.1"/>
</dbReference>
<dbReference type="GO" id="GO:0008902">
    <property type="term" value="F:hydroxymethylpyrimidine kinase activity"/>
    <property type="evidence" value="ECO:0007669"/>
    <property type="project" value="UniProtKB-EC"/>
</dbReference>
<keyword evidence="2" id="KW-0547">Nucleotide-binding</keyword>
<evidence type="ECO:0000256" key="4">
    <source>
        <dbReference type="ARBA" id="ARBA00022840"/>
    </source>
</evidence>
<comment type="caution">
    <text evidence="7">The sequence shown here is derived from an EMBL/GenBank/DDBJ whole genome shotgun (WGS) entry which is preliminary data.</text>
</comment>
<dbReference type="PANTHER" id="PTHR20858">
    <property type="entry name" value="PHOSPHOMETHYLPYRIMIDINE KINASE"/>
    <property type="match status" value="1"/>
</dbReference>
<dbReference type="InterPro" id="IPR029056">
    <property type="entry name" value="Ribokinase-like"/>
</dbReference>
<evidence type="ECO:0000256" key="2">
    <source>
        <dbReference type="ARBA" id="ARBA00022741"/>
    </source>
</evidence>
<dbReference type="EC" id="2.7.4.7" evidence="7"/>
<evidence type="ECO:0000256" key="3">
    <source>
        <dbReference type="ARBA" id="ARBA00022777"/>
    </source>
</evidence>
<feature type="domain" description="Thiamine-phosphate synthase ThiN" evidence="6">
    <location>
        <begin position="269"/>
        <end position="431"/>
    </location>
</feature>
<dbReference type="GO" id="GO:0005524">
    <property type="term" value="F:ATP binding"/>
    <property type="evidence" value="ECO:0007669"/>
    <property type="project" value="UniProtKB-KW"/>
</dbReference>
<keyword evidence="1 7" id="KW-0808">Transferase</keyword>
<dbReference type="EMBL" id="JAAYUN010000195">
    <property type="protein sequence ID" value="NLJ23542.1"/>
    <property type="molecule type" value="Genomic_DNA"/>
</dbReference>
<keyword evidence="3 7" id="KW-0418">Kinase</keyword>
<proteinExistence type="predicted"/>
<evidence type="ECO:0000259" key="5">
    <source>
        <dbReference type="Pfam" id="PF08543"/>
    </source>
</evidence>
<reference evidence="7 8" key="1">
    <citation type="journal article" date="2020" name="Biotechnol. Biofuels">
        <title>New insights from the biogas microbiome by comprehensive genome-resolved metagenomics of nearly 1600 species originating from multiple anaerobic digesters.</title>
        <authorList>
            <person name="Campanaro S."/>
            <person name="Treu L."/>
            <person name="Rodriguez-R L.M."/>
            <person name="Kovalovszki A."/>
            <person name="Ziels R.M."/>
            <person name="Maus I."/>
            <person name="Zhu X."/>
            <person name="Kougias P.G."/>
            <person name="Basile A."/>
            <person name="Luo G."/>
            <person name="Schluter A."/>
            <person name="Konstantinidis K.T."/>
            <person name="Angelidaki I."/>
        </authorList>
    </citation>
    <scope>NUCLEOTIDE SEQUENCE [LARGE SCALE GENOMIC DNA]</scope>
    <source>
        <strain evidence="7">AS27yjCOA_157</strain>
    </source>
</reference>
<dbReference type="InterPro" id="IPR004399">
    <property type="entry name" value="HMP/HMP-P_kinase_dom"/>
</dbReference>